<evidence type="ECO:0000256" key="2">
    <source>
        <dbReference type="ARBA" id="ARBA00005335"/>
    </source>
</evidence>
<sequence length="144" mass="15444">MSSGAKIQAVCMGAGALCGLAWWLFIDGASYAARIGAPILWYYTLPGILVTFAAIIMIGIDWESLRGNVFGGPEVSQARFWFLVSVAIFTGSLVFAVVILVNKYSGPDNANVDSWPGVSILLQTILIYASSITFAAGRNMLSHY</sequence>
<reference evidence="8 10" key="2">
    <citation type="submission" date="2018-03" db="EMBL/GenBank/DDBJ databases">
        <authorList>
            <person name="Fogelqvist J."/>
        </authorList>
    </citation>
    <scope>NUCLEOTIDE SEQUENCE [LARGE SCALE GENOMIC DNA]</scope>
</reference>
<dbReference type="InterPro" id="IPR007919">
    <property type="entry name" value="UPF0220"/>
</dbReference>
<dbReference type="Pfam" id="PF05255">
    <property type="entry name" value="UPF0220"/>
    <property type="match status" value="1"/>
</dbReference>
<evidence type="ECO:0000256" key="5">
    <source>
        <dbReference type="ARBA" id="ARBA00023136"/>
    </source>
</evidence>
<keyword evidence="4 6" id="KW-1133">Transmembrane helix</keyword>
<evidence type="ECO:0000313" key="10">
    <source>
        <dbReference type="Proteomes" id="UP000290189"/>
    </source>
</evidence>
<name>A0A0G4J4U5_PLABS</name>
<proteinExistence type="inferred from homology"/>
<dbReference type="Proteomes" id="UP000290189">
    <property type="component" value="Unassembled WGS sequence"/>
</dbReference>
<keyword evidence="8" id="KW-0496">Mitochondrion</keyword>
<evidence type="ECO:0000313" key="7">
    <source>
        <dbReference type="EMBL" id="CEP02404.1"/>
    </source>
</evidence>
<dbReference type="PANTHER" id="PTHR13180">
    <property type="entry name" value="SMALL MEMBRANE PROTEIN-RELATED"/>
    <property type="match status" value="1"/>
</dbReference>
<evidence type="ECO:0008006" key="11">
    <source>
        <dbReference type="Google" id="ProtNLM"/>
    </source>
</evidence>
<dbReference type="OMA" id="VHITFVD"/>
<organism evidence="7 9">
    <name type="scientific">Plasmodiophora brassicae</name>
    <name type="common">Clubroot disease agent</name>
    <dbReference type="NCBI Taxonomy" id="37360"/>
    <lineage>
        <taxon>Eukaryota</taxon>
        <taxon>Sar</taxon>
        <taxon>Rhizaria</taxon>
        <taxon>Endomyxa</taxon>
        <taxon>Phytomyxea</taxon>
        <taxon>Plasmodiophorida</taxon>
        <taxon>Plasmodiophoridae</taxon>
        <taxon>Plasmodiophora</taxon>
    </lineage>
</organism>
<evidence type="ECO:0000256" key="6">
    <source>
        <dbReference type="SAM" id="Phobius"/>
    </source>
</evidence>
<feature type="transmembrane region" description="Helical" evidence="6">
    <location>
        <begin position="7"/>
        <end position="25"/>
    </location>
</feature>
<evidence type="ECO:0000256" key="1">
    <source>
        <dbReference type="ARBA" id="ARBA00004141"/>
    </source>
</evidence>
<dbReference type="EMBL" id="OVEO01000004">
    <property type="protein sequence ID" value="SPQ95773.1"/>
    <property type="molecule type" value="Genomic_DNA"/>
</dbReference>
<keyword evidence="9" id="KW-1185">Reference proteome</keyword>
<protein>
    <recommendedName>
        <fullName evidence="11">Transmembrane protein 50A</fullName>
    </recommendedName>
</protein>
<keyword evidence="5 6" id="KW-0472">Membrane</keyword>
<dbReference type="EMBL" id="CDSF01000126">
    <property type="protein sequence ID" value="CEP02404.1"/>
    <property type="molecule type" value="Genomic_DNA"/>
</dbReference>
<geneLocation type="mitochondrion" evidence="8"/>
<dbReference type="AlphaFoldDB" id="A0A0G4J4U5"/>
<accession>A0A0G4J4U5</accession>
<gene>
    <name evidence="7" type="ORF">PBRA_008988</name>
    <name evidence="8" type="ORF">PLBR_LOCUS2988</name>
</gene>
<reference evidence="7 9" key="1">
    <citation type="submission" date="2015-02" db="EMBL/GenBank/DDBJ databases">
        <authorList>
            <person name="Chooi Y.-H."/>
        </authorList>
    </citation>
    <scope>NUCLEOTIDE SEQUENCE [LARGE SCALE GENOMIC DNA]</scope>
    <source>
        <strain evidence="7">E3</strain>
    </source>
</reference>
<evidence type="ECO:0000313" key="8">
    <source>
        <dbReference type="EMBL" id="SPQ95773.1"/>
    </source>
</evidence>
<dbReference type="OrthoDB" id="268928at2759"/>
<feature type="transmembrane region" description="Helical" evidence="6">
    <location>
        <begin position="120"/>
        <end position="141"/>
    </location>
</feature>
<comment type="subcellular location">
    <subcellularLocation>
        <location evidence="1">Membrane</location>
        <topology evidence="1">Multi-pass membrane protein</topology>
    </subcellularLocation>
</comment>
<feature type="transmembrane region" description="Helical" evidence="6">
    <location>
        <begin position="80"/>
        <end position="100"/>
    </location>
</feature>
<evidence type="ECO:0000256" key="3">
    <source>
        <dbReference type="ARBA" id="ARBA00022692"/>
    </source>
</evidence>
<dbReference type="STRING" id="37360.A0A0G4J4U5"/>
<evidence type="ECO:0000313" key="9">
    <source>
        <dbReference type="Proteomes" id="UP000039324"/>
    </source>
</evidence>
<feature type="transmembrane region" description="Helical" evidence="6">
    <location>
        <begin position="40"/>
        <end position="60"/>
    </location>
</feature>
<evidence type="ECO:0000256" key="4">
    <source>
        <dbReference type="ARBA" id="ARBA00022989"/>
    </source>
</evidence>
<keyword evidence="3 6" id="KW-0812">Transmembrane</keyword>
<dbReference type="GO" id="GO:0016020">
    <property type="term" value="C:membrane"/>
    <property type="evidence" value="ECO:0007669"/>
    <property type="project" value="UniProtKB-SubCell"/>
</dbReference>
<dbReference type="Proteomes" id="UP000039324">
    <property type="component" value="Unassembled WGS sequence"/>
</dbReference>
<comment type="similarity">
    <text evidence="2">Belongs to the UPF0220 family.</text>
</comment>